<dbReference type="GO" id="GO:0042391">
    <property type="term" value="P:regulation of membrane potential"/>
    <property type="evidence" value="ECO:0000318"/>
    <property type="project" value="GO_Central"/>
</dbReference>
<dbReference type="InterPro" id="IPR055272">
    <property type="entry name" value="POPDC1-3_dom"/>
</dbReference>
<evidence type="ECO:0000256" key="1">
    <source>
        <dbReference type="ARBA" id="ARBA00004141"/>
    </source>
</evidence>
<keyword evidence="5 7" id="KW-0472">Membrane</keyword>
<dbReference type="GeneTree" id="ENSGT00390000002563"/>
<sequence>MSSGPPVAHLPSRCRSGPSPWISIPNMVILREEAPVSVAGGAGGGGTRSRFPAAGLPFPLRPPDPAPLRPRLSAPRPSIPPASPSPIRRPRLPSVLPGQRGARRREGGREVGPASPPPPAPGRTAAFRGAGRPSRMGRDAGVPERAAGPCGRWEAGLQGAPYHLGNCFILLGYMGGGGPYGSLYTFGLLAAGFVCSALWAWLGACQPDLCAWSALLGLACLLQAAQLLYRLREETLREEFALLYEALGLPLRVPLPAYRELVRCCGERVLPLAPGQTYAVEGETPIDRLSLLLSGRVCVSQDGQFLHYVFPYQFLDSPEWESLRPSEEGTFQVTLTAETDCGYVSWPRDGLNALLGRERYVARLFSALLGHDICEKLYALNDKLFAESGLRFDIRLPSLYHVLGPAPSAAGPEADGEAEGPPASGPPPPAPPAPPPAPRPESDVPGEDSASLVVEDFAERPGSFVDYGSEGEYLR</sequence>
<evidence type="ECO:0000256" key="4">
    <source>
        <dbReference type="ARBA" id="ARBA00022989"/>
    </source>
</evidence>
<dbReference type="GO" id="GO:0030552">
    <property type="term" value="F:cAMP binding"/>
    <property type="evidence" value="ECO:0000318"/>
    <property type="project" value="GO_Central"/>
</dbReference>
<dbReference type="Pfam" id="PF04831">
    <property type="entry name" value="POPDC1-3"/>
    <property type="match status" value="1"/>
</dbReference>
<feature type="transmembrane region" description="Helical" evidence="7">
    <location>
        <begin position="183"/>
        <end position="203"/>
    </location>
</feature>
<evidence type="ECO:0000256" key="2">
    <source>
        <dbReference type="ARBA" id="ARBA00007146"/>
    </source>
</evidence>
<organism evidence="9 10">
    <name type="scientific">Ornithorhynchus anatinus</name>
    <name type="common">Duckbill platypus</name>
    <dbReference type="NCBI Taxonomy" id="9258"/>
    <lineage>
        <taxon>Eukaryota</taxon>
        <taxon>Metazoa</taxon>
        <taxon>Chordata</taxon>
        <taxon>Craniata</taxon>
        <taxon>Vertebrata</taxon>
        <taxon>Euteleostomi</taxon>
        <taxon>Mammalia</taxon>
        <taxon>Monotremata</taxon>
        <taxon>Ornithorhynchidae</taxon>
        <taxon>Ornithorhynchus</taxon>
    </lineage>
</organism>
<evidence type="ECO:0000256" key="5">
    <source>
        <dbReference type="ARBA" id="ARBA00023136"/>
    </source>
</evidence>
<reference evidence="9" key="2">
    <citation type="submission" date="2025-09" db="UniProtKB">
        <authorList>
            <consortium name="Ensembl"/>
        </authorList>
    </citation>
    <scope>IDENTIFICATION</scope>
    <source>
        <strain evidence="9">Glennie</strain>
    </source>
</reference>
<feature type="compositionally biased region" description="Pro residues" evidence="6">
    <location>
        <begin position="59"/>
        <end position="68"/>
    </location>
</feature>
<dbReference type="Bgee" id="ENSOANG00000048908">
    <property type="expression patterns" value="Expressed in heart and 7 other cell types or tissues"/>
</dbReference>
<feature type="region of interest" description="Disordered" evidence="6">
    <location>
        <begin position="407"/>
        <end position="457"/>
    </location>
</feature>
<feature type="domain" description="POPDC1-3" evidence="8">
    <location>
        <begin position="158"/>
        <end position="383"/>
    </location>
</feature>
<feature type="compositionally biased region" description="Pro residues" evidence="6">
    <location>
        <begin position="423"/>
        <end position="439"/>
    </location>
</feature>
<dbReference type="FunCoup" id="A0A6I8PBF5">
    <property type="interactions" value="358"/>
</dbReference>
<evidence type="ECO:0000313" key="10">
    <source>
        <dbReference type="Proteomes" id="UP000002279"/>
    </source>
</evidence>
<dbReference type="PANTHER" id="PTHR12101">
    <property type="entry name" value="POPEYE DOMAIN CONTAINING PROTEIN"/>
    <property type="match status" value="1"/>
</dbReference>
<dbReference type="PANTHER" id="PTHR12101:SF15">
    <property type="entry name" value="POPEYE DOMAIN-CONTAINING PROTEIN 2"/>
    <property type="match status" value="1"/>
</dbReference>
<dbReference type="InterPro" id="IPR006916">
    <property type="entry name" value="POPDC1-3"/>
</dbReference>
<dbReference type="Proteomes" id="UP000002279">
    <property type="component" value="Unplaced"/>
</dbReference>
<evidence type="ECO:0000313" key="9">
    <source>
        <dbReference type="Ensembl" id="ENSOANP00000049562.1"/>
    </source>
</evidence>
<dbReference type="InterPro" id="IPR014710">
    <property type="entry name" value="RmlC-like_jellyroll"/>
</dbReference>
<dbReference type="InterPro" id="IPR018490">
    <property type="entry name" value="cNMP-bd_dom_sf"/>
</dbReference>
<dbReference type="Gene3D" id="2.60.120.10">
    <property type="entry name" value="Jelly Rolls"/>
    <property type="match status" value="1"/>
</dbReference>
<keyword evidence="10" id="KW-1185">Reference proteome</keyword>
<name>A0A6I8PBF5_ORNAN</name>
<dbReference type="InParanoid" id="A0A6I8PBF5"/>
<dbReference type="GO" id="GO:0007507">
    <property type="term" value="P:heart development"/>
    <property type="evidence" value="ECO:0000318"/>
    <property type="project" value="GO_Central"/>
</dbReference>
<comment type="similarity">
    <text evidence="2">Belongs to the popeye family.</text>
</comment>
<evidence type="ECO:0000256" key="3">
    <source>
        <dbReference type="ARBA" id="ARBA00022692"/>
    </source>
</evidence>
<keyword evidence="3 7" id="KW-0812">Transmembrane</keyword>
<gene>
    <name evidence="9" type="primary">POPDC2</name>
</gene>
<keyword evidence="4 7" id="KW-1133">Transmembrane helix</keyword>
<dbReference type="AlphaFoldDB" id="A0A6I8PBF5"/>
<dbReference type="SUPFAM" id="SSF51206">
    <property type="entry name" value="cAMP-binding domain-like"/>
    <property type="match status" value="1"/>
</dbReference>
<evidence type="ECO:0000256" key="7">
    <source>
        <dbReference type="SAM" id="Phobius"/>
    </source>
</evidence>
<protein>
    <recommendedName>
        <fullName evidence="8">POPDC1-3 domain-containing protein</fullName>
    </recommendedName>
</protein>
<evidence type="ECO:0000259" key="8">
    <source>
        <dbReference type="Pfam" id="PF04831"/>
    </source>
</evidence>
<feature type="transmembrane region" description="Helical" evidence="7">
    <location>
        <begin position="209"/>
        <end position="229"/>
    </location>
</feature>
<proteinExistence type="inferred from homology"/>
<dbReference type="Ensembl" id="ENSOANT00000071389.1">
    <property type="protein sequence ID" value="ENSOANP00000049562.1"/>
    <property type="gene ID" value="ENSOANG00000048908.1"/>
</dbReference>
<feature type="region of interest" description="Disordered" evidence="6">
    <location>
        <begin position="1"/>
        <end position="20"/>
    </location>
</feature>
<feature type="compositionally biased region" description="Low complexity" evidence="6">
    <location>
        <begin position="122"/>
        <end position="133"/>
    </location>
</feature>
<dbReference type="GO" id="GO:0007519">
    <property type="term" value="P:skeletal muscle tissue development"/>
    <property type="evidence" value="ECO:0000318"/>
    <property type="project" value="GO_Central"/>
</dbReference>
<reference evidence="9" key="1">
    <citation type="submission" date="2025-08" db="UniProtKB">
        <authorList>
            <consortium name="Ensembl"/>
        </authorList>
    </citation>
    <scope>IDENTIFICATION</scope>
    <source>
        <strain evidence="9">Glennie</strain>
    </source>
</reference>
<dbReference type="GO" id="GO:0042383">
    <property type="term" value="C:sarcolemma"/>
    <property type="evidence" value="ECO:0000318"/>
    <property type="project" value="GO_Central"/>
</dbReference>
<evidence type="ECO:0000256" key="6">
    <source>
        <dbReference type="SAM" id="MobiDB-lite"/>
    </source>
</evidence>
<accession>A0A6I8PBF5</accession>
<dbReference type="OMA" id="TAETECC"/>
<comment type="subcellular location">
    <subcellularLocation>
        <location evidence="1">Membrane</location>
        <topology evidence="1">Multi-pass membrane protein</topology>
    </subcellularLocation>
</comment>
<feature type="region of interest" description="Disordered" evidence="6">
    <location>
        <begin position="37"/>
        <end position="145"/>
    </location>
</feature>
<dbReference type="GO" id="GO:0051146">
    <property type="term" value="P:striated muscle cell differentiation"/>
    <property type="evidence" value="ECO:0000318"/>
    <property type="project" value="GO_Central"/>
</dbReference>